<reference evidence="2" key="1">
    <citation type="journal article" date="2020" name="Nat. Commun.">
        <title>Genome assembly of wild tea tree DASZ reveals pedigree and selection history of tea varieties.</title>
        <authorList>
            <person name="Zhang W."/>
            <person name="Zhang Y."/>
            <person name="Qiu H."/>
            <person name="Guo Y."/>
            <person name="Wan H."/>
            <person name="Zhang X."/>
            <person name="Scossa F."/>
            <person name="Alseekh S."/>
            <person name="Zhang Q."/>
            <person name="Wang P."/>
            <person name="Xu L."/>
            <person name="Schmidt M.H."/>
            <person name="Jia X."/>
            <person name="Li D."/>
            <person name="Zhu A."/>
            <person name="Guo F."/>
            <person name="Chen W."/>
            <person name="Ni D."/>
            <person name="Usadel B."/>
            <person name="Fernie A.R."/>
            <person name="Wen W."/>
        </authorList>
    </citation>
    <scope>NUCLEOTIDE SEQUENCE [LARGE SCALE GENOMIC DNA]</scope>
    <source>
        <strain evidence="2">cv. G240</strain>
    </source>
</reference>
<organism evidence="1 2">
    <name type="scientific">Camellia sinensis</name>
    <name type="common">Tea plant</name>
    <name type="synonym">Thea sinensis</name>
    <dbReference type="NCBI Taxonomy" id="4442"/>
    <lineage>
        <taxon>Eukaryota</taxon>
        <taxon>Viridiplantae</taxon>
        <taxon>Streptophyta</taxon>
        <taxon>Embryophyta</taxon>
        <taxon>Tracheophyta</taxon>
        <taxon>Spermatophyta</taxon>
        <taxon>Magnoliopsida</taxon>
        <taxon>eudicotyledons</taxon>
        <taxon>Gunneridae</taxon>
        <taxon>Pentapetalae</taxon>
        <taxon>asterids</taxon>
        <taxon>Ericales</taxon>
        <taxon>Theaceae</taxon>
        <taxon>Camellia</taxon>
    </lineage>
</organism>
<dbReference type="AlphaFoldDB" id="A0A7J7FQ92"/>
<keyword evidence="2" id="KW-1185">Reference proteome</keyword>
<sequence length="145" mass="16637">MCVLPDPCFCPVAFRKSLCARSPAADMAFHWLQCRIPSVVCSIHLQTSQSPIVQFGMSIRERFWTIGKFFDLKETSLDCGTVSFHCIEVAPSSRDVTMWSPKSGWIFIRKNYKKKSYERFDFIVCKAGDDFWMLSTLGKEGTRLC</sequence>
<proteinExistence type="predicted"/>
<protein>
    <submittedName>
        <fullName evidence="1">Uncharacterized protein</fullName>
    </submittedName>
</protein>
<comment type="caution">
    <text evidence="1">The sequence shown here is derived from an EMBL/GenBank/DDBJ whole genome shotgun (WGS) entry which is preliminary data.</text>
</comment>
<accession>A0A7J7FQ92</accession>
<evidence type="ECO:0000313" key="1">
    <source>
        <dbReference type="EMBL" id="KAF5930433.1"/>
    </source>
</evidence>
<dbReference type="EMBL" id="JACBKZ010000015">
    <property type="protein sequence ID" value="KAF5930433.1"/>
    <property type="molecule type" value="Genomic_DNA"/>
</dbReference>
<reference evidence="1 2" key="2">
    <citation type="submission" date="2020-07" db="EMBL/GenBank/DDBJ databases">
        <title>Genome assembly of wild tea tree DASZ reveals pedigree and selection history of tea varieties.</title>
        <authorList>
            <person name="Zhang W."/>
        </authorList>
    </citation>
    <scope>NUCLEOTIDE SEQUENCE [LARGE SCALE GENOMIC DNA]</scope>
    <source>
        <strain evidence="2">cv. G240</strain>
        <tissue evidence="1">Leaf</tissue>
    </source>
</reference>
<dbReference type="Proteomes" id="UP000593564">
    <property type="component" value="Unassembled WGS sequence"/>
</dbReference>
<gene>
    <name evidence="1" type="ORF">HYC85_031306</name>
</gene>
<evidence type="ECO:0000313" key="2">
    <source>
        <dbReference type="Proteomes" id="UP000593564"/>
    </source>
</evidence>
<name>A0A7J7FQ92_CAMSI</name>